<keyword evidence="2" id="KW-0812">Transmembrane</keyword>
<feature type="compositionally biased region" description="Low complexity" evidence="1">
    <location>
        <begin position="96"/>
        <end position="111"/>
    </location>
</feature>
<feature type="transmembrane region" description="Helical" evidence="2">
    <location>
        <begin position="629"/>
        <end position="647"/>
    </location>
</feature>
<evidence type="ECO:0000313" key="3">
    <source>
        <dbReference type="EMBL" id="KAL3777580.1"/>
    </source>
</evidence>
<dbReference type="EMBL" id="JALLPJ020001036">
    <property type="protein sequence ID" value="KAL3777580.1"/>
    <property type="molecule type" value="Genomic_DNA"/>
</dbReference>
<evidence type="ECO:0000256" key="1">
    <source>
        <dbReference type="SAM" id="MobiDB-lite"/>
    </source>
</evidence>
<dbReference type="Proteomes" id="UP001530400">
    <property type="component" value="Unassembled WGS sequence"/>
</dbReference>
<reference evidence="3 4" key="1">
    <citation type="submission" date="2024-10" db="EMBL/GenBank/DDBJ databases">
        <title>Updated reference genomes for cyclostephanoid diatoms.</title>
        <authorList>
            <person name="Roberts W.R."/>
            <person name="Alverson A.J."/>
        </authorList>
    </citation>
    <scope>NUCLEOTIDE SEQUENCE [LARGE SCALE GENOMIC DNA]</scope>
    <source>
        <strain evidence="3 4">AJA010-31</strain>
    </source>
</reference>
<feature type="compositionally biased region" description="Basic residues" evidence="1">
    <location>
        <begin position="345"/>
        <end position="363"/>
    </location>
</feature>
<feature type="region of interest" description="Disordered" evidence="1">
    <location>
        <begin position="470"/>
        <end position="518"/>
    </location>
</feature>
<accession>A0ABD3NNF6</accession>
<keyword evidence="2" id="KW-0472">Membrane</keyword>
<feature type="region of interest" description="Disordered" evidence="1">
    <location>
        <begin position="260"/>
        <end position="302"/>
    </location>
</feature>
<feature type="region of interest" description="Disordered" evidence="1">
    <location>
        <begin position="1"/>
        <end position="212"/>
    </location>
</feature>
<evidence type="ECO:0000313" key="4">
    <source>
        <dbReference type="Proteomes" id="UP001530400"/>
    </source>
</evidence>
<sequence>MKQRSYSIDRSVKSDKIRRPKLDDRSTQSRRSVKSSATTGKLDKNGRRETKYREKPKSKRDLRASDPSHDKQPKKVSLDPPTEIRVVESQPVADWRNVSSVSGKSRRSTSNPKSFTLGKLMNRMSFRKKKPDEFSASATDAPSSVSGGASAKTAPRDTVSRRVSTLLPVSLRETAKSGSDVQSYVSDGNTRRKTRSSDGRRKTRLKALPAKDSDVPNFQHLLDAERRTILGTRGISHDYGESTDGDVHSVVSDGALLRSRKDRVKSDTQDKSQIKATQLRQTSQRSIHKPDMASDPSGDETQRISKVNFKPTTIARYMEDSTVSQCVRTVTTCEVDTLGASTSMTRKKMKKSKKKKHKHRSKSREKESNGQECRVMGFPFTELNTGIRGIYSGPVNDMFQPHGEGEFQIHNPSDGSRFQFKGTKWENGFMISHQLLMFRKTIEAGDLNVNLTYRDTDIYEEKRVLTKMSTSSTGADVASSLNSPKKKKKHSKDENRQSSLVPMGISSGTISDGSKSDHRVNATATDYSLGEVARSRDDMLIAADSIQALKAASTIMIHDKAFLQRSNGLWTVAMLADRSMQPKNSYRVSSKWYTEDEIEGYKSEVLEESLLFVINLEGGTKIVPVRKKYFIVFIFPMHLIFCLCIYYRKGTGEDASGKLTRMAMEAFVRVRQVLNQSLLLTKTVGTFNHVQG</sequence>
<feature type="compositionally biased region" description="Polar residues" evidence="1">
    <location>
        <begin position="274"/>
        <end position="285"/>
    </location>
</feature>
<dbReference type="AlphaFoldDB" id="A0ABD3NNF6"/>
<feature type="compositionally biased region" description="Basic and acidic residues" evidence="1">
    <location>
        <begin position="264"/>
        <end position="273"/>
    </location>
</feature>
<organism evidence="3 4">
    <name type="scientific">Cyclotella atomus</name>
    <dbReference type="NCBI Taxonomy" id="382360"/>
    <lineage>
        <taxon>Eukaryota</taxon>
        <taxon>Sar</taxon>
        <taxon>Stramenopiles</taxon>
        <taxon>Ochrophyta</taxon>
        <taxon>Bacillariophyta</taxon>
        <taxon>Coscinodiscophyceae</taxon>
        <taxon>Thalassiosirophycidae</taxon>
        <taxon>Stephanodiscales</taxon>
        <taxon>Stephanodiscaceae</taxon>
        <taxon>Cyclotella</taxon>
    </lineage>
</organism>
<feature type="compositionally biased region" description="Polar residues" evidence="1">
    <location>
        <begin position="136"/>
        <end position="147"/>
    </location>
</feature>
<evidence type="ECO:0000256" key="2">
    <source>
        <dbReference type="SAM" id="Phobius"/>
    </source>
</evidence>
<name>A0ABD3NNF6_9STRA</name>
<gene>
    <name evidence="3" type="ORF">ACHAWO_008868</name>
</gene>
<protein>
    <submittedName>
        <fullName evidence="3">Uncharacterized protein</fullName>
    </submittedName>
</protein>
<proteinExistence type="predicted"/>
<comment type="caution">
    <text evidence="3">The sequence shown here is derived from an EMBL/GenBank/DDBJ whole genome shotgun (WGS) entry which is preliminary data.</text>
</comment>
<keyword evidence="4" id="KW-1185">Reference proteome</keyword>
<feature type="compositionally biased region" description="Basic and acidic residues" evidence="1">
    <location>
        <begin position="10"/>
        <end position="27"/>
    </location>
</feature>
<feature type="region of interest" description="Disordered" evidence="1">
    <location>
        <begin position="342"/>
        <end position="371"/>
    </location>
</feature>
<keyword evidence="2" id="KW-1133">Transmembrane helix</keyword>
<feature type="compositionally biased region" description="Polar residues" evidence="1">
    <location>
        <begin position="176"/>
        <end position="188"/>
    </location>
</feature>
<feature type="compositionally biased region" description="Basic and acidic residues" evidence="1">
    <location>
        <begin position="41"/>
        <end position="77"/>
    </location>
</feature>